<protein>
    <submittedName>
        <fullName evidence="2">Uncharacterized protein</fullName>
    </submittedName>
</protein>
<feature type="transmembrane region" description="Helical" evidence="1">
    <location>
        <begin position="65"/>
        <end position="87"/>
    </location>
</feature>
<keyword evidence="1" id="KW-0812">Transmembrane</keyword>
<dbReference type="Proteomes" id="UP000679335">
    <property type="component" value="Chromosome"/>
</dbReference>
<proteinExistence type="predicted"/>
<feature type="transmembrane region" description="Helical" evidence="1">
    <location>
        <begin position="35"/>
        <end position="53"/>
    </location>
</feature>
<evidence type="ECO:0000256" key="1">
    <source>
        <dbReference type="SAM" id="Phobius"/>
    </source>
</evidence>
<evidence type="ECO:0000313" key="2">
    <source>
        <dbReference type="EMBL" id="QWC16083.1"/>
    </source>
</evidence>
<feature type="transmembrane region" description="Helical" evidence="1">
    <location>
        <begin position="12"/>
        <end position="30"/>
    </location>
</feature>
<keyword evidence="1" id="KW-1133">Transmembrane helix</keyword>
<keyword evidence="1" id="KW-0472">Membrane</keyword>
<accession>A0ABX8GJH4</accession>
<sequence>MTGVASGPYEAWQALGCVLSLAAVVVLGSLVLGPWWTALTVTVAFTVAFSVTASSDETGLWGVRALLVAFGVAAGSTVLAMVMMVVASRRRRAA</sequence>
<name>A0ABX8GJH4_9CELL</name>
<dbReference type="EMBL" id="CP076023">
    <property type="protein sequence ID" value="QWC16083.1"/>
    <property type="molecule type" value="Genomic_DNA"/>
</dbReference>
<gene>
    <name evidence="2" type="ORF">KKR89_17900</name>
</gene>
<evidence type="ECO:0000313" key="3">
    <source>
        <dbReference type="Proteomes" id="UP000679335"/>
    </source>
</evidence>
<keyword evidence="3" id="KW-1185">Reference proteome</keyword>
<dbReference type="RefSeq" id="WP_208196656.1">
    <property type="nucleotide sequence ID" value="NZ_CP076023.1"/>
</dbReference>
<organism evidence="2 3">
    <name type="scientific">Cellulomonas dongxiuzhuiae</name>
    <dbReference type="NCBI Taxonomy" id="2819979"/>
    <lineage>
        <taxon>Bacteria</taxon>
        <taxon>Bacillati</taxon>
        <taxon>Actinomycetota</taxon>
        <taxon>Actinomycetes</taxon>
        <taxon>Micrococcales</taxon>
        <taxon>Cellulomonadaceae</taxon>
        <taxon>Cellulomonas</taxon>
    </lineage>
</organism>
<reference evidence="2 3" key="1">
    <citation type="submission" date="2021-05" db="EMBL/GenBank/DDBJ databases">
        <title>Novel species in genus Cellulomonas.</title>
        <authorList>
            <person name="Zhang G."/>
        </authorList>
    </citation>
    <scope>NUCLEOTIDE SEQUENCE [LARGE SCALE GENOMIC DNA]</scope>
    <source>
        <strain evidence="3">zg-ZUI157</strain>
    </source>
</reference>